<name>A1VMJ8_POLNA</name>
<dbReference type="InterPro" id="IPR000796">
    <property type="entry name" value="Asp_trans"/>
</dbReference>
<feature type="domain" description="Aminotransferase class I/classII large" evidence="8">
    <location>
        <begin position="30"/>
        <end position="394"/>
    </location>
</feature>
<keyword evidence="4 7" id="KW-0032">Aminotransferase</keyword>
<comment type="subunit">
    <text evidence="3">Homodimer.</text>
</comment>
<dbReference type="InterPro" id="IPR015422">
    <property type="entry name" value="PyrdxlP-dep_Trfase_small"/>
</dbReference>
<dbReference type="KEGG" id="pna:Pnap_1562"/>
<dbReference type="InterPro" id="IPR004839">
    <property type="entry name" value="Aminotransferase_I/II_large"/>
</dbReference>
<dbReference type="CDD" id="cd00609">
    <property type="entry name" value="AAT_like"/>
    <property type="match status" value="1"/>
</dbReference>
<dbReference type="Gene3D" id="3.40.640.10">
    <property type="entry name" value="Type I PLP-dependent aspartate aminotransferase-like (Major domain)"/>
    <property type="match status" value="1"/>
</dbReference>
<organism evidence="9 10">
    <name type="scientific">Polaromonas naphthalenivorans (strain CJ2)</name>
    <dbReference type="NCBI Taxonomy" id="365044"/>
    <lineage>
        <taxon>Bacteria</taxon>
        <taxon>Pseudomonadati</taxon>
        <taxon>Pseudomonadota</taxon>
        <taxon>Betaproteobacteria</taxon>
        <taxon>Burkholderiales</taxon>
        <taxon>Comamonadaceae</taxon>
        <taxon>Polaromonas</taxon>
    </lineage>
</organism>
<evidence type="ECO:0000259" key="8">
    <source>
        <dbReference type="Pfam" id="PF00155"/>
    </source>
</evidence>
<evidence type="ECO:0000256" key="7">
    <source>
        <dbReference type="RuleBase" id="RU000481"/>
    </source>
</evidence>
<dbReference type="FunFam" id="3.40.640.10:FF:000015">
    <property type="entry name" value="Aspartate aminotransferase"/>
    <property type="match status" value="1"/>
</dbReference>
<comment type="similarity">
    <text evidence="2 7">Belongs to the class-I pyridoxal-phosphate-dependent aminotransferase family.</text>
</comment>
<dbReference type="EC" id="2.6.1.-" evidence="7"/>
<evidence type="ECO:0000256" key="4">
    <source>
        <dbReference type="ARBA" id="ARBA00022576"/>
    </source>
</evidence>
<dbReference type="eggNOG" id="COG1448">
    <property type="taxonomic scope" value="Bacteria"/>
</dbReference>
<protein>
    <recommendedName>
        <fullName evidence="7">Aminotransferase</fullName>
        <ecNumber evidence="7">2.6.1.-</ecNumber>
    </recommendedName>
</protein>
<dbReference type="Proteomes" id="UP000000644">
    <property type="component" value="Chromosome"/>
</dbReference>
<dbReference type="OrthoDB" id="9766445at2"/>
<evidence type="ECO:0000313" key="9">
    <source>
        <dbReference type="EMBL" id="ABM36876.1"/>
    </source>
</evidence>
<dbReference type="GO" id="GO:0033585">
    <property type="term" value="P:L-phenylalanine biosynthetic process from chorismate via phenylpyruvate"/>
    <property type="evidence" value="ECO:0007669"/>
    <property type="project" value="TreeGrafter"/>
</dbReference>
<proteinExistence type="inferred from homology"/>
<dbReference type="GO" id="GO:0004838">
    <property type="term" value="F:L-tyrosine-2-oxoglutarate transaminase activity"/>
    <property type="evidence" value="ECO:0007669"/>
    <property type="project" value="TreeGrafter"/>
</dbReference>
<keyword evidence="5 7" id="KW-0808">Transferase</keyword>
<dbReference type="HOGENOM" id="CLU_032440_1_2_4"/>
<sequence>MSLFTAVEMAPRDPILGLNEQFAADTNPAKVNLGVGVYYDDNGKLPLLECVQAAEKQMMEAPKARGYLPIDGIAAYDAAVKGLVFGADSEPVTSGRVATVQCIGGTGGLKVGADFLKHLNPNAKVLISDPSWENHRALFTNAGFTVESYPYYDAATRGINFAGMLAALNAAPAGTIVVLHACCHNPTGYDITAAQWDEVVAAVKANNLVAFLDMAYQGFGYGLAEDGAVIGKFVAAGLNFFVSTSFSKSFSLYGERVGGLSVLCESKEEAGRVLSQLKIVIRTNYSNPPIHGGMVVAMVLDTPELRALWEKELGEMRVRIKAMRQKLVDGLKAAGVKEDMSFITKQIGMFSYSGLSKDQMVRLRNEFGVYGTDTGRMCVAALNSKNIDYVCASIAKVI</sequence>
<gene>
    <name evidence="9" type="ordered locus">Pnap_1562</name>
</gene>
<dbReference type="InterPro" id="IPR015421">
    <property type="entry name" value="PyrdxlP-dep_Trfase_major"/>
</dbReference>
<dbReference type="PRINTS" id="PR00799">
    <property type="entry name" value="TRANSAMINASE"/>
</dbReference>
<evidence type="ECO:0000313" key="10">
    <source>
        <dbReference type="Proteomes" id="UP000000644"/>
    </source>
</evidence>
<evidence type="ECO:0000256" key="2">
    <source>
        <dbReference type="ARBA" id="ARBA00007441"/>
    </source>
</evidence>
<dbReference type="PANTHER" id="PTHR11879:SF37">
    <property type="entry name" value="AROMATIC-AMINO-ACID AMINOTRANSFERASE"/>
    <property type="match status" value="1"/>
</dbReference>
<dbReference type="EMBL" id="CP000529">
    <property type="protein sequence ID" value="ABM36876.1"/>
    <property type="molecule type" value="Genomic_DNA"/>
</dbReference>
<comment type="cofactor">
    <cofactor evidence="1 7">
        <name>pyridoxal 5'-phosphate</name>
        <dbReference type="ChEBI" id="CHEBI:597326"/>
    </cofactor>
</comment>
<accession>A1VMJ8</accession>
<dbReference type="PANTHER" id="PTHR11879">
    <property type="entry name" value="ASPARTATE AMINOTRANSFERASE"/>
    <property type="match status" value="1"/>
</dbReference>
<dbReference type="RefSeq" id="WP_011800963.1">
    <property type="nucleotide sequence ID" value="NC_008781.1"/>
</dbReference>
<evidence type="ECO:0000256" key="1">
    <source>
        <dbReference type="ARBA" id="ARBA00001933"/>
    </source>
</evidence>
<dbReference type="Gene3D" id="3.90.1150.10">
    <property type="entry name" value="Aspartate Aminotransferase, domain 1"/>
    <property type="match status" value="1"/>
</dbReference>
<dbReference type="AlphaFoldDB" id="A1VMJ8"/>
<dbReference type="PROSITE" id="PS00105">
    <property type="entry name" value="AA_TRANSFER_CLASS_1"/>
    <property type="match status" value="1"/>
</dbReference>
<dbReference type="GO" id="GO:0030170">
    <property type="term" value="F:pyridoxal phosphate binding"/>
    <property type="evidence" value="ECO:0007669"/>
    <property type="project" value="InterPro"/>
</dbReference>
<dbReference type="FunFam" id="3.90.1150.10:FF:000001">
    <property type="entry name" value="Aspartate aminotransferase"/>
    <property type="match status" value="1"/>
</dbReference>
<keyword evidence="10" id="KW-1185">Reference proteome</keyword>
<dbReference type="InterPro" id="IPR004838">
    <property type="entry name" value="NHTrfase_class1_PyrdxlP-BS"/>
</dbReference>
<evidence type="ECO:0000256" key="6">
    <source>
        <dbReference type="ARBA" id="ARBA00022898"/>
    </source>
</evidence>
<dbReference type="GO" id="GO:0005829">
    <property type="term" value="C:cytosol"/>
    <property type="evidence" value="ECO:0007669"/>
    <property type="project" value="TreeGrafter"/>
</dbReference>
<evidence type="ECO:0000256" key="3">
    <source>
        <dbReference type="ARBA" id="ARBA00011738"/>
    </source>
</evidence>
<evidence type="ECO:0000256" key="5">
    <source>
        <dbReference type="ARBA" id="ARBA00022679"/>
    </source>
</evidence>
<keyword evidence="6" id="KW-0663">Pyridoxal phosphate</keyword>
<dbReference type="Pfam" id="PF00155">
    <property type="entry name" value="Aminotran_1_2"/>
    <property type="match status" value="1"/>
</dbReference>
<dbReference type="STRING" id="365044.Pnap_1562"/>
<dbReference type="SUPFAM" id="SSF53383">
    <property type="entry name" value="PLP-dependent transferases"/>
    <property type="match status" value="1"/>
</dbReference>
<dbReference type="NCBIfam" id="NF006719">
    <property type="entry name" value="PRK09257.1"/>
    <property type="match status" value="1"/>
</dbReference>
<reference evidence="10" key="1">
    <citation type="journal article" date="2009" name="Environ. Microbiol.">
        <title>The genome of Polaromonas naphthalenivorans strain CJ2, isolated from coal tar-contaminated sediment, reveals physiological and metabolic versatility and evolution through extensive horizontal gene transfer.</title>
        <authorList>
            <person name="Yagi J.M."/>
            <person name="Sims D."/>
            <person name="Brettin T."/>
            <person name="Bruce D."/>
            <person name="Madsen E.L."/>
        </authorList>
    </citation>
    <scope>NUCLEOTIDE SEQUENCE [LARGE SCALE GENOMIC DNA]</scope>
    <source>
        <strain evidence="10">CJ2</strain>
    </source>
</reference>
<dbReference type="GO" id="GO:0042802">
    <property type="term" value="F:identical protein binding"/>
    <property type="evidence" value="ECO:0007669"/>
    <property type="project" value="TreeGrafter"/>
</dbReference>
<dbReference type="InterPro" id="IPR015424">
    <property type="entry name" value="PyrdxlP-dep_Trfase"/>
</dbReference>